<evidence type="ECO:0000313" key="3">
    <source>
        <dbReference type="Proteomes" id="UP000659654"/>
    </source>
</evidence>
<name>A0A811KUY4_BURXY</name>
<evidence type="ECO:0000313" key="2">
    <source>
        <dbReference type="EMBL" id="CAD5219135.1"/>
    </source>
</evidence>
<organism evidence="2 3">
    <name type="scientific">Bursaphelenchus xylophilus</name>
    <name type="common">Pinewood nematode worm</name>
    <name type="synonym">Aphelenchoides xylophilus</name>
    <dbReference type="NCBI Taxonomy" id="6326"/>
    <lineage>
        <taxon>Eukaryota</taxon>
        <taxon>Metazoa</taxon>
        <taxon>Ecdysozoa</taxon>
        <taxon>Nematoda</taxon>
        <taxon>Chromadorea</taxon>
        <taxon>Rhabditida</taxon>
        <taxon>Tylenchina</taxon>
        <taxon>Tylenchomorpha</taxon>
        <taxon>Aphelenchoidea</taxon>
        <taxon>Aphelenchoididae</taxon>
        <taxon>Bursaphelenchus</taxon>
    </lineage>
</organism>
<dbReference type="EMBL" id="CAJFCV020000003">
    <property type="protein sequence ID" value="CAG9104122.1"/>
    <property type="molecule type" value="Genomic_DNA"/>
</dbReference>
<accession>A0A811KUY4</accession>
<protein>
    <submittedName>
        <fullName evidence="2">(pine wood nematode) hypothetical protein</fullName>
    </submittedName>
</protein>
<dbReference type="Proteomes" id="UP000582659">
    <property type="component" value="Unassembled WGS sequence"/>
</dbReference>
<reference evidence="2" key="1">
    <citation type="submission" date="2020-09" db="EMBL/GenBank/DDBJ databases">
        <authorList>
            <person name="Kikuchi T."/>
        </authorList>
    </citation>
    <scope>NUCLEOTIDE SEQUENCE</scope>
    <source>
        <strain evidence="2">Ka4C1</strain>
    </source>
</reference>
<proteinExistence type="predicted"/>
<dbReference type="Proteomes" id="UP000659654">
    <property type="component" value="Unassembled WGS sequence"/>
</dbReference>
<gene>
    <name evidence="2" type="ORF">BXYJ_LOCUS5527</name>
</gene>
<dbReference type="AlphaFoldDB" id="A0A811KUY4"/>
<feature type="compositionally biased region" description="Polar residues" evidence="1">
    <location>
        <begin position="98"/>
        <end position="114"/>
    </location>
</feature>
<sequence>MRRIAGFATILRHCDVRLRRCFGDHRESNAMPAEFYSVEWSAETFLRKPQSENRLQFWNQSTTHTAIFQQWTWKQKPVWRASSVPILQSNVWRKPTIGNRSSIHVGTSPTTQPQLEDDVFDEEKERWKP</sequence>
<dbReference type="EMBL" id="CAJFDI010000003">
    <property type="protein sequence ID" value="CAD5219135.1"/>
    <property type="molecule type" value="Genomic_DNA"/>
</dbReference>
<feature type="region of interest" description="Disordered" evidence="1">
    <location>
        <begin position="98"/>
        <end position="129"/>
    </location>
</feature>
<comment type="caution">
    <text evidence="2">The sequence shown here is derived from an EMBL/GenBank/DDBJ whole genome shotgun (WGS) entry which is preliminary data.</text>
</comment>
<keyword evidence="3" id="KW-1185">Reference proteome</keyword>
<evidence type="ECO:0000256" key="1">
    <source>
        <dbReference type="SAM" id="MobiDB-lite"/>
    </source>
</evidence>